<gene>
    <name evidence="2" type="ORF">AMLFYP55_02309</name>
</gene>
<dbReference type="EMBL" id="CACRSS010000003">
    <property type="protein sequence ID" value="VYS97161.1"/>
    <property type="molecule type" value="Genomic_DNA"/>
</dbReference>
<name>A0A6N2SY51_9BACT</name>
<dbReference type="RefSeq" id="WP_102722763.1">
    <property type="nucleotide sequence ID" value="NZ_CACRSS010000003.1"/>
</dbReference>
<evidence type="ECO:0000256" key="1">
    <source>
        <dbReference type="SAM" id="SignalP"/>
    </source>
</evidence>
<evidence type="ECO:0000313" key="2">
    <source>
        <dbReference type="EMBL" id="VYS97161.1"/>
    </source>
</evidence>
<accession>A0A6N2SY51</accession>
<proteinExistence type="predicted"/>
<reference evidence="2" key="1">
    <citation type="submission" date="2019-11" db="EMBL/GenBank/DDBJ databases">
        <authorList>
            <person name="Feng L."/>
        </authorList>
    </citation>
    <scope>NUCLEOTIDE SEQUENCE</scope>
    <source>
        <strain evidence="2">AMuciniphilaLFYP55</strain>
    </source>
</reference>
<feature type="chain" id="PRO_5026843321" description="BACON domain-containing protein" evidence="1">
    <location>
        <begin position="28"/>
        <end position="326"/>
    </location>
</feature>
<evidence type="ECO:0008006" key="3">
    <source>
        <dbReference type="Google" id="ProtNLM"/>
    </source>
</evidence>
<keyword evidence="1" id="KW-0732">Signal</keyword>
<dbReference type="OrthoDB" id="198318at2"/>
<feature type="signal peptide" evidence="1">
    <location>
        <begin position="1"/>
        <end position="27"/>
    </location>
</feature>
<protein>
    <recommendedName>
        <fullName evidence="3">BACON domain-containing protein</fullName>
    </recommendedName>
</protein>
<dbReference type="AlphaFoldDB" id="A0A6N2SY51"/>
<sequence>MFTPILRLLFLLLFLIFPGGANTVLHAEETPDMDDCSLYIESKTDVASAQCMIDGGNQEDDKKRTDVGIGEEVELTVTGKRLKEVDLDSIEWTMEPDNLATVEKSEDGDNQAILTINKDITENKILTIRVKTNLDEELPERKPLILHIFIPSEIMAVHTGKRMPKCAADGEKDHAGASTVLDLTLHPLKVSFSNIAFIERANDPEGFKPEHDPGAVLFRPNAKNKAIPSDYIGWKFKPGIRLPQLQASNLPKPFSWACGWHVRSGDKDCLLIHGKPYPQDFNFTYDGEETDENSPTKGLQNVKVTVSKFRRTVTRSTTGKALHTNS</sequence>
<organism evidence="2">
    <name type="scientific">Akkermansia muciniphila</name>
    <dbReference type="NCBI Taxonomy" id="239935"/>
    <lineage>
        <taxon>Bacteria</taxon>
        <taxon>Pseudomonadati</taxon>
        <taxon>Verrucomicrobiota</taxon>
        <taxon>Verrucomicrobiia</taxon>
        <taxon>Verrucomicrobiales</taxon>
        <taxon>Akkermansiaceae</taxon>
        <taxon>Akkermansia</taxon>
    </lineage>
</organism>